<evidence type="ECO:0000256" key="6">
    <source>
        <dbReference type="ARBA" id="ARBA00047939"/>
    </source>
</evidence>
<dbReference type="AlphaFoldDB" id="A0A6P0HLV3"/>
<keyword evidence="3" id="KW-0547">Nucleotide-binding</keyword>
<evidence type="ECO:0000313" key="9">
    <source>
        <dbReference type="EMBL" id="NEN79197.1"/>
    </source>
</evidence>
<dbReference type="EC" id="2.7.7.108" evidence="5"/>
<dbReference type="SUPFAM" id="SSF140931">
    <property type="entry name" value="Fic-like"/>
    <property type="match status" value="1"/>
</dbReference>
<dbReference type="GO" id="GO:0070733">
    <property type="term" value="F:AMPylase activity"/>
    <property type="evidence" value="ECO:0007669"/>
    <property type="project" value="UniProtKB-EC"/>
</dbReference>
<dbReference type="Proteomes" id="UP000468687">
    <property type="component" value="Unassembled WGS sequence"/>
</dbReference>
<dbReference type="Gene3D" id="1.10.3290.10">
    <property type="entry name" value="Fido-like domain"/>
    <property type="match status" value="1"/>
</dbReference>
<dbReference type="InterPro" id="IPR036597">
    <property type="entry name" value="Fido-like_dom_sf"/>
</dbReference>
<organism evidence="9 10">
    <name type="scientific">Nocardioides zeae</name>
    <dbReference type="NCBI Taxonomy" id="1457234"/>
    <lineage>
        <taxon>Bacteria</taxon>
        <taxon>Bacillati</taxon>
        <taxon>Actinomycetota</taxon>
        <taxon>Actinomycetes</taxon>
        <taxon>Propionibacteriales</taxon>
        <taxon>Nocardioidaceae</taxon>
        <taxon>Nocardioides</taxon>
    </lineage>
</organism>
<keyword evidence="10" id="KW-1185">Reference proteome</keyword>
<dbReference type="GO" id="GO:0005524">
    <property type="term" value="F:ATP binding"/>
    <property type="evidence" value="ECO:0007669"/>
    <property type="project" value="UniProtKB-KW"/>
</dbReference>
<comment type="catalytic activity">
    <reaction evidence="7">
        <text>L-tyrosyl-[protein] + ATP = O-(5'-adenylyl)-L-tyrosyl-[protein] + diphosphate</text>
        <dbReference type="Rhea" id="RHEA:54288"/>
        <dbReference type="Rhea" id="RHEA-COMP:10136"/>
        <dbReference type="Rhea" id="RHEA-COMP:13846"/>
        <dbReference type="ChEBI" id="CHEBI:30616"/>
        <dbReference type="ChEBI" id="CHEBI:33019"/>
        <dbReference type="ChEBI" id="CHEBI:46858"/>
        <dbReference type="ChEBI" id="CHEBI:83624"/>
        <dbReference type="EC" id="2.7.7.108"/>
    </reaction>
</comment>
<dbReference type="PROSITE" id="PS51459">
    <property type="entry name" value="FIDO"/>
    <property type="match status" value="1"/>
</dbReference>
<dbReference type="InterPro" id="IPR003812">
    <property type="entry name" value="Fido"/>
</dbReference>
<comment type="caution">
    <text evidence="9">The sequence shown here is derived from an EMBL/GenBank/DDBJ whole genome shotgun (WGS) entry which is preliminary data.</text>
</comment>
<dbReference type="GO" id="GO:0051302">
    <property type="term" value="P:regulation of cell division"/>
    <property type="evidence" value="ECO:0007669"/>
    <property type="project" value="TreeGrafter"/>
</dbReference>
<protein>
    <recommendedName>
        <fullName evidence="5">protein adenylyltransferase</fullName>
        <ecNumber evidence="5">2.7.7.108</ecNumber>
    </recommendedName>
</protein>
<keyword evidence="2" id="KW-0548">Nucleotidyltransferase</keyword>
<keyword evidence="1" id="KW-0808">Transferase</keyword>
<dbReference type="PANTHER" id="PTHR39560">
    <property type="entry name" value="PROTEIN ADENYLYLTRANSFERASE FIC-RELATED"/>
    <property type="match status" value="1"/>
</dbReference>
<evidence type="ECO:0000256" key="1">
    <source>
        <dbReference type="ARBA" id="ARBA00022679"/>
    </source>
</evidence>
<feature type="domain" description="Fido" evidence="8">
    <location>
        <begin position="59"/>
        <end position="197"/>
    </location>
</feature>
<gene>
    <name evidence="9" type="ORF">G3T38_13010</name>
</gene>
<sequence>MKGPEHEDAWDAYLIPGTDVLVNKLGITTNAGLRSAENDLVEVRIAELRSSPIIIRQTFDGRHLKALHRWLFQDVYHWAGEFRTVGIAKAGESFVPPLNIEQPLQHVATRIAELDQLRSIENEDMPEVVAYLYDYLNYAHPFREGNGRTQREFFDQLLARSGRGLDWERIDMEDLHNACHSARAFDDLGPLVEIVSNILIERPG</sequence>
<reference evidence="9 10" key="1">
    <citation type="journal article" date="2014" name="Int. J. Syst. Evol. Microbiol.">
        <title>Nocardioides zeae sp. nov., isolated from the stem of Zea mays.</title>
        <authorList>
            <person name="Glaeser S.P."/>
            <person name="McInroy J.A."/>
            <person name="Busse H.J."/>
            <person name="Kampfer P."/>
        </authorList>
    </citation>
    <scope>NUCLEOTIDE SEQUENCE [LARGE SCALE GENOMIC DNA]</scope>
    <source>
        <strain evidence="9 10">JCM 30728</strain>
    </source>
</reference>
<comment type="catalytic activity">
    <reaction evidence="6">
        <text>L-threonyl-[protein] + ATP = 3-O-(5'-adenylyl)-L-threonyl-[protein] + diphosphate</text>
        <dbReference type="Rhea" id="RHEA:54292"/>
        <dbReference type="Rhea" id="RHEA-COMP:11060"/>
        <dbReference type="Rhea" id="RHEA-COMP:13847"/>
        <dbReference type="ChEBI" id="CHEBI:30013"/>
        <dbReference type="ChEBI" id="CHEBI:30616"/>
        <dbReference type="ChEBI" id="CHEBI:33019"/>
        <dbReference type="ChEBI" id="CHEBI:138113"/>
        <dbReference type="EC" id="2.7.7.108"/>
    </reaction>
</comment>
<accession>A0A6P0HLV3</accession>
<evidence type="ECO:0000313" key="10">
    <source>
        <dbReference type="Proteomes" id="UP000468687"/>
    </source>
</evidence>
<evidence type="ECO:0000256" key="4">
    <source>
        <dbReference type="ARBA" id="ARBA00022840"/>
    </source>
</evidence>
<dbReference type="Pfam" id="PF02661">
    <property type="entry name" value="Fic"/>
    <property type="match status" value="1"/>
</dbReference>
<evidence type="ECO:0000256" key="3">
    <source>
        <dbReference type="ARBA" id="ARBA00022741"/>
    </source>
</evidence>
<evidence type="ECO:0000256" key="5">
    <source>
        <dbReference type="ARBA" id="ARBA00034531"/>
    </source>
</evidence>
<dbReference type="PANTHER" id="PTHR39560:SF1">
    <property type="entry name" value="PROTEIN ADENYLYLTRANSFERASE FIC-RELATED"/>
    <property type="match status" value="1"/>
</dbReference>
<dbReference type="EMBL" id="JAAGXA010000008">
    <property type="protein sequence ID" value="NEN79197.1"/>
    <property type="molecule type" value="Genomic_DNA"/>
</dbReference>
<proteinExistence type="predicted"/>
<keyword evidence="4" id="KW-0067">ATP-binding</keyword>
<name>A0A6P0HLV3_9ACTN</name>
<evidence type="ECO:0000256" key="7">
    <source>
        <dbReference type="ARBA" id="ARBA00048696"/>
    </source>
</evidence>
<evidence type="ECO:0000259" key="8">
    <source>
        <dbReference type="PROSITE" id="PS51459"/>
    </source>
</evidence>
<evidence type="ECO:0000256" key="2">
    <source>
        <dbReference type="ARBA" id="ARBA00022695"/>
    </source>
</evidence>